<accession>A0A7J7LTM3</accession>
<dbReference type="EMBL" id="JACGCM010002021">
    <property type="protein sequence ID" value="KAF6145939.1"/>
    <property type="molecule type" value="Genomic_DNA"/>
</dbReference>
<evidence type="ECO:0000313" key="2">
    <source>
        <dbReference type="Proteomes" id="UP000541444"/>
    </source>
</evidence>
<comment type="caution">
    <text evidence="1">The sequence shown here is derived from an EMBL/GenBank/DDBJ whole genome shotgun (WGS) entry which is preliminary data.</text>
</comment>
<keyword evidence="2" id="KW-1185">Reference proteome</keyword>
<dbReference type="Proteomes" id="UP000541444">
    <property type="component" value="Unassembled WGS sequence"/>
</dbReference>
<sequence length="69" mass="7741">MCDIKQLEGSNWVQRKLAAQCGLGKFSTEKPQVPQLPYSHAETITCSFNAHIQETQAITCRHARIISIL</sequence>
<evidence type="ECO:0000313" key="1">
    <source>
        <dbReference type="EMBL" id="KAF6145939.1"/>
    </source>
</evidence>
<proteinExistence type="predicted"/>
<reference evidence="1 2" key="1">
    <citation type="journal article" date="2020" name="IScience">
        <title>Genome Sequencing of the Endangered Kingdonia uniflora (Circaeasteraceae, Ranunculales) Reveals Potential Mechanisms of Evolutionary Specialization.</title>
        <authorList>
            <person name="Sun Y."/>
            <person name="Deng T."/>
            <person name="Zhang A."/>
            <person name="Moore M.J."/>
            <person name="Landis J.B."/>
            <person name="Lin N."/>
            <person name="Zhang H."/>
            <person name="Zhang X."/>
            <person name="Huang J."/>
            <person name="Zhang X."/>
            <person name="Sun H."/>
            <person name="Wang H."/>
        </authorList>
    </citation>
    <scope>NUCLEOTIDE SEQUENCE [LARGE SCALE GENOMIC DNA]</scope>
    <source>
        <strain evidence="1">TB1705</strain>
        <tissue evidence="1">Leaf</tissue>
    </source>
</reference>
<dbReference type="AlphaFoldDB" id="A0A7J7LTM3"/>
<organism evidence="1 2">
    <name type="scientific">Kingdonia uniflora</name>
    <dbReference type="NCBI Taxonomy" id="39325"/>
    <lineage>
        <taxon>Eukaryota</taxon>
        <taxon>Viridiplantae</taxon>
        <taxon>Streptophyta</taxon>
        <taxon>Embryophyta</taxon>
        <taxon>Tracheophyta</taxon>
        <taxon>Spermatophyta</taxon>
        <taxon>Magnoliopsida</taxon>
        <taxon>Ranunculales</taxon>
        <taxon>Circaeasteraceae</taxon>
        <taxon>Kingdonia</taxon>
    </lineage>
</organism>
<gene>
    <name evidence="1" type="ORF">GIB67_007958</name>
</gene>
<name>A0A7J7LTM3_9MAGN</name>
<protein>
    <submittedName>
        <fullName evidence="1">Uncharacterized protein</fullName>
    </submittedName>
</protein>